<evidence type="ECO:0000259" key="3">
    <source>
        <dbReference type="Pfam" id="PF13240"/>
    </source>
</evidence>
<feature type="domain" description="Zinc-ribbon" evidence="3">
    <location>
        <begin position="2"/>
        <end position="23"/>
    </location>
</feature>
<organism evidence="4">
    <name type="scientific">Siphoviridae sp. ctXPH7</name>
    <dbReference type="NCBI Taxonomy" id="2826367"/>
    <lineage>
        <taxon>Viruses</taxon>
        <taxon>Duplodnaviria</taxon>
        <taxon>Heunggongvirae</taxon>
        <taxon>Uroviricota</taxon>
        <taxon>Caudoviricetes</taxon>
    </lineage>
</organism>
<keyword evidence="1" id="KW-1133">Transmembrane helix</keyword>
<proteinExistence type="predicted"/>
<dbReference type="Pfam" id="PF13240">
    <property type="entry name" value="Zn_Ribbon_1"/>
    <property type="match status" value="1"/>
</dbReference>
<dbReference type="InterPro" id="IPR011434">
    <property type="entry name" value="Ltp-like_HTH"/>
</dbReference>
<keyword evidence="1" id="KW-0812">Transmembrane</keyword>
<feature type="transmembrane region" description="Helical" evidence="1">
    <location>
        <begin position="47"/>
        <end position="65"/>
    </location>
</feature>
<evidence type="ECO:0000313" key="4">
    <source>
        <dbReference type="EMBL" id="DAD74879.1"/>
    </source>
</evidence>
<dbReference type="InterPro" id="IPR026870">
    <property type="entry name" value="Zinc_ribbon_dom"/>
</dbReference>
<protein>
    <submittedName>
        <fullName evidence="4">Host cell surface-exposed lipoprotein</fullName>
    </submittedName>
</protein>
<accession>A0A8S5LYG4</accession>
<dbReference type="Gene3D" id="1.10.10.10">
    <property type="entry name" value="Winged helix-like DNA-binding domain superfamily/Winged helix DNA-binding domain"/>
    <property type="match status" value="2"/>
</dbReference>
<dbReference type="InterPro" id="IPR036388">
    <property type="entry name" value="WH-like_DNA-bd_sf"/>
</dbReference>
<evidence type="ECO:0000259" key="2">
    <source>
        <dbReference type="Pfam" id="PF07553"/>
    </source>
</evidence>
<feature type="domain" description="Putative host cell surface-exposed lipoprotein Ltp-like HTH region" evidence="2">
    <location>
        <begin position="97"/>
        <end position="139"/>
    </location>
</feature>
<evidence type="ECO:0000256" key="1">
    <source>
        <dbReference type="SAM" id="Phobius"/>
    </source>
</evidence>
<keyword evidence="1" id="KW-0472">Membrane</keyword>
<dbReference type="Pfam" id="PF07553">
    <property type="entry name" value="Lipoprotein_Ltp"/>
    <property type="match status" value="2"/>
</dbReference>
<reference evidence="4" key="1">
    <citation type="journal article" date="2021" name="Proc. Natl. Acad. Sci. U.S.A.">
        <title>A Catalog of Tens of Thousands of Viruses from Human Metagenomes Reveals Hidden Associations with Chronic Diseases.</title>
        <authorList>
            <person name="Tisza M.J."/>
            <person name="Buck C.B."/>
        </authorList>
    </citation>
    <scope>NUCLEOTIDE SEQUENCE</scope>
    <source>
        <strain evidence="4">CtXPH7</strain>
    </source>
</reference>
<sequence length="189" mass="19937">MKCPKCGAEIENVKFCPECGAPVASGSVTAAIESDEKPEKKKKGHGCGCAVAVSVALIVFVLMMTPSSSTTSSTSGTKSSTSIKSSISADDSLTMGQRNALRSAQTYLSAGMGFSYSSLENQLEYEGYSTEDATYAVDHCGADWDEQAAIKAKNYINSMSFSRSGLIEQLEFEGFSQSQAEYGATAVGY</sequence>
<name>A0A8S5LYG4_9CAUD</name>
<keyword evidence="4" id="KW-0449">Lipoprotein</keyword>
<dbReference type="EMBL" id="BK014767">
    <property type="protein sequence ID" value="DAD74879.1"/>
    <property type="molecule type" value="Genomic_DNA"/>
</dbReference>
<feature type="domain" description="Putative host cell surface-exposed lipoprotein Ltp-like HTH region" evidence="2">
    <location>
        <begin position="143"/>
        <end position="183"/>
    </location>
</feature>